<dbReference type="InterPro" id="IPR026838">
    <property type="entry name" value="YheC/D"/>
</dbReference>
<dbReference type="EMBL" id="RXHU01000061">
    <property type="protein sequence ID" value="RTE07999.1"/>
    <property type="molecule type" value="Genomic_DNA"/>
</dbReference>
<dbReference type="SUPFAM" id="SSF56059">
    <property type="entry name" value="Glutathione synthetase ATP-binding domain-like"/>
    <property type="match status" value="1"/>
</dbReference>
<keyword evidence="2" id="KW-1185">Reference proteome</keyword>
<dbReference type="OrthoDB" id="7869153at2"/>
<name>A0A3S0CSY5_9BACL</name>
<sequence>MKNKVKAVSSKLIKTRVTLQERKLLLHVPATHPFSRTRLSAMLTKYGMVYVKPDTGSLGIGVMRVERIDGGYRYQAGMKKHTFPTFDRMYEALRKSCGGRRHLIQKGIHVLRHEGRPFDFRVMMQKRPSGRWVCSGIAARVAHPQKAVTNGSQGGTIYAPEDLIAPRFGPKAAEALLASMARIGRLTAAQFGRSYPAMNELGLDLAVDRRLKPWILEVNTRPDPCPFTKLADPTSIRNIVAYAKDYGRKYDLTCAKARRAPRAGQQAASTPSAIES</sequence>
<dbReference type="Pfam" id="PF14398">
    <property type="entry name" value="ATPgrasp_YheCD"/>
    <property type="match status" value="1"/>
</dbReference>
<gene>
    <name evidence="1" type="ORF">EJQ19_19725</name>
</gene>
<reference evidence="1 2" key="1">
    <citation type="submission" date="2018-12" db="EMBL/GenBank/DDBJ databases">
        <title>Bacillus ochoae sp. nov., Paenibacillus whitsoniae sp. nov., Paenibacillus spiritus sp. nov. Isolated from the Mars Exploration Rover during spacecraft assembly.</title>
        <authorList>
            <person name="Seuylemezian A."/>
            <person name="Vaishampayan P."/>
        </authorList>
    </citation>
    <scope>NUCLEOTIDE SEQUENCE [LARGE SCALE GENOMIC DNA]</scope>
    <source>
        <strain evidence="1 2">MER 54</strain>
    </source>
</reference>
<dbReference type="Gene3D" id="3.30.470.20">
    <property type="entry name" value="ATP-grasp fold, B domain"/>
    <property type="match status" value="1"/>
</dbReference>
<protein>
    <submittedName>
        <fullName evidence="1">YheC/YheD family protein</fullName>
    </submittedName>
</protein>
<accession>A0A3S0CSY5</accession>
<dbReference type="AlphaFoldDB" id="A0A3S0CSY5"/>
<evidence type="ECO:0000313" key="1">
    <source>
        <dbReference type="EMBL" id="RTE07999.1"/>
    </source>
</evidence>
<proteinExistence type="predicted"/>
<comment type="caution">
    <text evidence="1">The sequence shown here is derived from an EMBL/GenBank/DDBJ whole genome shotgun (WGS) entry which is preliminary data.</text>
</comment>
<dbReference type="Proteomes" id="UP000276128">
    <property type="component" value="Unassembled WGS sequence"/>
</dbReference>
<evidence type="ECO:0000313" key="2">
    <source>
        <dbReference type="Proteomes" id="UP000276128"/>
    </source>
</evidence>
<organism evidence="1 2">
    <name type="scientific">Paenibacillus whitsoniae</name>
    <dbReference type="NCBI Taxonomy" id="2496558"/>
    <lineage>
        <taxon>Bacteria</taxon>
        <taxon>Bacillati</taxon>
        <taxon>Bacillota</taxon>
        <taxon>Bacilli</taxon>
        <taxon>Bacillales</taxon>
        <taxon>Paenibacillaceae</taxon>
        <taxon>Paenibacillus</taxon>
    </lineage>
</organism>